<dbReference type="OrthoDB" id="10312369at2759"/>
<keyword evidence="2" id="KW-0472">Membrane</keyword>
<evidence type="ECO:0000256" key="2">
    <source>
        <dbReference type="SAM" id="Phobius"/>
    </source>
</evidence>
<dbReference type="EMBL" id="CAJPVJ010000500">
    <property type="protein sequence ID" value="CAG2162685.1"/>
    <property type="molecule type" value="Genomic_DNA"/>
</dbReference>
<keyword evidence="4" id="KW-1185">Reference proteome</keyword>
<name>A0A7R9LDX8_9ACAR</name>
<feature type="region of interest" description="Disordered" evidence="1">
    <location>
        <begin position="125"/>
        <end position="144"/>
    </location>
</feature>
<protein>
    <submittedName>
        <fullName evidence="3">Uncharacterized protein</fullName>
    </submittedName>
</protein>
<dbReference type="AlphaFoldDB" id="A0A7R9LDX8"/>
<reference evidence="3" key="1">
    <citation type="submission" date="2020-11" db="EMBL/GenBank/DDBJ databases">
        <authorList>
            <person name="Tran Van P."/>
        </authorList>
    </citation>
    <scope>NUCLEOTIDE SEQUENCE</scope>
</reference>
<evidence type="ECO:0000313" key="4">
    <source>
        <dbReference type="Proteomes" id="UP000728032"/>
    </source>
</evidence>
<feature type="transmembrane region" description="Helical" evidence="2">
    <location>
        <begin position="12"/>
        <end position="37"/>
    </location>
</feature>
<proteinExistence type="predicted"/>
<feature type="transmembrane region" description="Helical" evidence="2">
    <location>
        <begin position="83"/>
        <end position="102"/>
    </location>
</feature>
<feature type="transmembrane region" description="Helical" evidence="2">
    <location>
        <begin position="58"/>
        <end position="77"/>
    </location>
</feature>
<evidence type="ECO:0000313" key="3">
    <source>
        <dbReference type="EMBL" id="CAD7639906.1"/>
    </source>
</evidence>
<sequence length="144" mass="16796">MLIDGSYLPGGITYVLGSIFLLLLHMPIAICLTHIIYCRRQQLYGTNSTGFVNTYCHLRHLFFMFFILCHVLFSLNFYFAYGLLAYVLGMFTTWSYIVYIVLWKVSVSLSAQSFPEPMRPKYRKAKDFDEISEHSSLTRPPIRK</sequence>
<keyword evidence="2" id="KW-1133">Transmembrane helix</keyword>
<accession>A0A7R9LDX8</accession>
<evidence type="ECO:0000256" key="1">
    <source>
        <dbReference type="SAM" id="MobiDB-lite"/>
    </source>
</evidence>
<dbReference type="Proteomes" id="UP000728032">
    <property type="component" value="Unassembled WGS sequence"/>
</dbReference>
<organism evidence="3">
    <name type="scientific">Oppiella nova</name>
    <dbReference type="NCBI Taxonomy" id="334625"/>
    <lineage>
        <taxon>Eukaryota</taxon>
        <taxon>Metazoa</taxon>
        <taxon>Ecdysozoa</taxon>
        <taxon>Arthropoda</taxon>
        <taxon>Chelicerata</taxon>
        <taxon>Arachnida</taxon>
        <taxon>Acari</taxon>
        <taxon>Acariformes</taxon>
        <taxon>Sarcoptiformes</taxon>
        <taxon>Oribatida</taxon>
        <taxon>Brachypylina</taxon>
        <taxon>Oppioidea</taxon>
        <taxon>Oppiidae</taxon>
        <taxon>Oppiella</taxon>
    </lineage>
</organism>
<gene>
    <name evidence="3" type="ORF">ONB1V03_LOCUS2277</name>
</gene>
<dbReference type="EMBL" id="OC915325">
    <property type="protein sequence ID" value="CAD7639906.1"/>
    <property type="molecule type" value="Genomic_DNA"/>
</dbReference>
<keyword evidence="2" id="KW-0812">Transmembrane</keyword>